<keyword evidence="3 6" id="KW-0812">Transmembrane</keyword>
<evidence type="ECO:0000256" key="6">
    <source>
        <dbReference type="SAM" id="Phobius"/>
    </source>
</evidence>
<comment type="similarity">
    <text evidence="2">Belongs to the major facilitator superfamily. MFSD6 family.</text>
</comment>
<feature type="transmembrane region" description="Helical" evidence="6">
    <location>
        <begin position="362"/>
        <end position="381"/>
    </location>
</feature>
<feature type="transmembrane region" description="Helical" evidence="6">
    <location>
        <begin position="387"/>
        <end position="411"/>
    </location>
</feature>
<feature type="transmembrane region" description="Helical" evidence="6">
    <location>
        <begin position="175"/>
        <end position="205"/>
    </location>
</feature>
<protein>
    <recommendedName>
        <fullName evidence="7">Major facilitator superfamily associated domain-containing protein</fullName>
    </recommendedName>
</protein>
<dbReference type="InterPro" id="IPR036259">
    <property type="entry name" value="MFS_trans_sf"/>
</dbReference>
<dbReference type="Proteomes" id="UP001159427">
    <property type="component" value="Unassembled WGS sequence"/>
</dbReference>
<gene>
    <name evidence="8" type="ORF">PEVE_00018170</name>
</gene>
<keyword evidence="5 6" id="KW-0472">Membrane</keyword>
<proteinExistence type="inferred from homology"/>
<sequence>MKKEDGEKDVSKLCSSNGQSKPCLTEITYKVYYFLFYGSIGSSIPFLAVYFKQLGLSAGHAGVLIGLRLLMEFIGAPLWGWIGDKYNVRKIILFFSVASFSAGTLLVLIVQPENQQCIETRGNKTLIYPLTFLPEGGVMILGQPIEKASQLPRFYNKSHVTTSTWKVDETELKKIFFICFGLIFVCQILGSVVYIMPNVLLIGLLEGRSDKFGTFQMWGECSVAASSFLVGGVISLYESEVCGKIVSNYHISFYFFAGFSALSLVTIFFMHAKYSDDELSQSASIWTLVKELLLYRNIIFIALAFYLGVLVGLHEHFGLWYLDDLGAQPYMLGIAAGFRYAVASLGYLFSGTIITKIGPAPTSAVCLALYVAIYMGFAFVLNPWIGVVLFVSQGIMYSLGWATCVVFGAAVSSKAGFHGAIQGVLGGFHWGLGVGSGIMVSGLVINQVGVPRTYFIFSLISVAILALFLFAYWVASFKKDTGDTGYKLIETEEKENP</sequence>
<dbReference type="Gene3D" id="1.20.1250.20">
    <property type="entry name" value="MFS general substrate transporter like domains"/>
    <property type="match status" value="2"/>
</dbReference>
<dbReference type="InterPro" id="IPR051717">
    <property type="entry name" value="MFS_MFSD6"/>
</dbReference>
<evidence type="ECO:0000256" key="3">
    <source>
        <dbReference type="ARBA" id="ARBA00022692"/>
    </source>
</evidence>
<accession>A0ABN8M0P2</accession>
<evidence type="ECO:0000256" key="2">
    <source>
        <dbReference type="ARBA" id="ARBA00005241"/>
    </source>
</evidence>
<dbReference type="PANTHER" id="PTHR16172:SF2">
    <property type="entry name" value="MAJOR FACILITATOR SUPERFAMILY DOMAIN-CONTAINING PROTEIN 6"/>
    <property type="match status" value="1"/>
</dbReference>
<dbReference type="PANTHER" id="PTHR16172">
    <property type="entry name" value="MAJOR FACILITATOR SUPERFAMILY DOMAIN-CONTAINING PROTEIN 6-LIKE"/>
    <property type="match status" value="1"/>
</dbReference>
<dbReference type="EMBL" id="CALNXI010000248">
    <property type="protein sequence ID" value="CAH3023126.1"/>
    <property type="molecule type" value="Genomic_DNA"/>
</dbReference>
<keyword evidence="4 6" id="KW-1133">Transmembrane helix</keyword>
<comment type="caution">
    <text evidence="8">The sequence shown here is derived from an EMBL/GenBank/DDBJ whole genome shotgun (WGS) entry which is preliminary data.</text>
</comment>
<evidence type="ECO:0000256" key="5">
    <source>
        <dbReference type="ARBA" id="ARBA00023136"/>
    </source>
</evidence>
<feature type="transmembrane region" description="Helical" evidence="6">
    <location>
        <begin position="91"/>
        <end position="110"/>
    </location>
</feature>
<feature type="transmembrane region" description="Helical" evidence="6">
    <location>
        <begin position="57"/>
        <end position="79"/>
    </location>
</feature>
<dbReference type="InterPro" id="IPR024989">
    <property type="entry name" value="MFS_assoc_dom"/>
</dbReference>
<evidence type="ECO:0000313" key="8">
    <source>
        <dbReference type="EMBL" id="CAH3023126.1"/>
    </source>
</evidence>
<feature type="transmembrane region" description="Helical" evidence="6">
    <location>
        <begin position="249"/>
        <end position="272"/>
    </location>
</feature>
<reference evidence="8 9" key="1">
    <citation type="submission" date="2022-05" db="EMBL/GenBank/DDBJ databases">
        <authorList>
            <consortium name="Genoscope - CEA"/>
            <person name="William W."/>
        </authorList>
    </citation>
    <scope>NUCLEOTIDE SEQUENCE [LARGE SCALE GENOMIC DNA]</scope>
</reference>
<feature type="transmembrane region" description="Helical" evidence="6">
    <location>
        <begin position="454"/>
        <end position="475"/>
    </location>
</feature>
<evidence type="ECO:0000259" key="7">
    <source>
        <dbReference type="Pfam" id="PF12832"/>
    </source>
</evidence>
<feature type="domain" description="Major facilitator superfamily associated" evidence="7">
    <location>
        <begin position="27"/>
        <end position="454"/>
    </location>
</feature>
<evidence type="ECO:0000256" key="1">
    <source>
        <dbReference type="ARBA" id="ARBA00004141"/>
    </source>
</evidence>
<dbReference type="SUPFAM" id="SSF103473">
    <property type="entry name" value="MFS general substrate transporter"/>
    <property type="match status" value="1"/>
</dbReference>
<feature type="transmembrane region" description="Helical" evidence="6">
    <location>
        <begin position="217"/>
        <end position="237"/>
    </location>
</feature>
<feature type="transmembrane region" description="Helical" evidence="6">
    <location>
        <begin position="330"/>
        <end position="350"/>
    </location>
</feature>
<dbReference type="Pfam" id="PF12832">
    <property type="entry name" value="MFS_1_like"/>
    <property type="match status" value="1"/>
</dbReference>
<evidence type="ECO:0000256" key="4">
    <source>
        <dbReference type="ARBA" id="ARBA00022989"/>
    </source>
</evidence>
<feature type="transmembrane region" description="Helical" evidence="6">
    <location>
        <begin position="293"/>
        <end position="310"/>
    </location>
</feature>
<comment type="subcellular location">
    <subcellularLocation>
        <location evidence="1">Membrane</location>
        <topology evidence="1">Multi-pass membrane protein</topology>
    </subcellularLocation>
</comment>
<keyword evidence="9" id="KW-1185">Reference proteome</keyword>
<organism evidence="8 9">
    <name type="scientific">Porites evermanni</name>
    <dbReference type="NCBI Taxonomy" id="104178"/>
    <lineage>
        <taxon>Eukaryota</taxon>
        <taxon>Metazoa</taxon>
        <taxon>Cnidaria</taxon>
        <taxon>Anthozoa</taxon>
        <taxon>Hexacorallia</taxon>
        <taxon>Scleractinia</taxon>
        <taxon>Fungiina</taxon>
        <taxon>Poritidae</taxon>
        <taxon>Porites</taxon>
    </lineage>
</organism>
<evidence type="ECO:0000313" key="9">
    <source>
        <dbReference type="Proteomes" id="UP001159427"/>
    </source>
</evidence>
<feature type="transmembrane region" description="Helical" evidence="6">
    <location>
        <begin position="31"/>
        <end position="51"/>
    </location>
</feature>
<name>A0ABN8M0P2_9CNID</name>
<feature type="transmembrane region" description="Helical" evidence="6">
    <location>
        <begin position="423"/>
        <end position="448"/>
    </location>
</feature>